<keyword evidence="3" id="KW-0687">Ribonucleoprotein</keyword>
<dbReference type="CDD" id="cd00165">
    <property type="entry name" value="S4"/>
    <property type="match status" value="1"/>
</dbReference>
<keyword evidence="3" id="KW-0496">Mitochondrion</keyword>
<name>A0A4D6E5D4_9PHAE</name>
<evidence type="ECO:0000256" key="1">
    <source>
        <dbReference type="PROSITE-ProRule" id="PRU00182"/>
    </source>
</evidence>
<organism evidence="3">
    <name type="scientific">Macrocystis integrifolia</name>
    <dbReference type="NCBI Taxonomy" id="169774"/>
    <lineage>
        <taxon>Eukaryota</taxon>
        <taxon>Sar</taxon>
        <taxon>Stramenopiles</taxon>
        <taxon>Ochrophyta</taxon>
        <taxon>PX clade</taxon>
        <taxon>Phaeophyceae</taxon>
        <taxon>Laminariales</taxon>
        <taxon>Laminariaceae</taxon>
        <taxon>Macrocystis</taxon>
    </lineage>
</organism>
<evidence type="ECO:0000259" key="2">
    <source>
        <dbReference type="SMART" id="SM00363"/>
    </source>
</evidence>
<dbReference type="InterPro" id="IPR036986">
    <property type="entry name" value="S4_RNA-bd_sf"/>
</dbReference>
<dbReference type="EMBL" id="MH411105">
    <property type="protein sequence ID" value="QBZ73721.1"/>
    <property type="molecule type" value="Genomic_DNA"/>
</dbReference>
<dbReference type="PROSITE" id="PS50889">
    <property type="entry name" value="S4"/>
    <property type="match status" value="1"/>
</dbReference>
<proteinExistence type="predicted"/>
<sequence length="265" mass="31868">MRFKHRYKSCLWSRTDIWGDLLSKEKTFLRPKWDSIIGVLGSQKRRHRPLSNINRYRYPLCHDYNFIKPRTRPNQTFKYNRISYRNTLSILLCIRRFYGDLNHKIFKKICKPLVYLKNPSQKLIESLEGRLDVSLYRLGFFHSIYYSRQAILHSKVLVNGKITGHGGFILQKGDFVEFCPSQRSAIRARIIARYKRFRSFHVKLERWRLSNRFKFELHLHPTPKWIQTDYSNLSFILSSDVCVPIMYPFRVDVDEALWSSKYGYL</sequence>
<dbReference type="GO" id="GO:0005840">
    <property type="term" value="C:ribosome"/>
    <property type="evidence" value="ECO:0007669"/>
    <property type="project" value="UniProtKB-KW"/>
</dbReference>
<dbReference type="Gene3D" id="3.10.290.10">
    <property type="entry name" value="RNA-binding S4 domain"/>
    <property type="match status" value="1"/>
</dbReference>
<dbReference type="RefSeq" id="YP_009648046.1">
    <property type="nucleotide sequence ID" value="NC_042669.1"/>
</dbReference>
<dbReference type="GeneID" id="40492167"/>
<feature type="domain" description="RNA-binding S4" evidence="2">
    <location>
        <begin position="129"/>
        <end position="191"/>
    </location>
</feature>
<keyword evidence="3" id="KW-0689">Ribosomal protein</keyword>
<geneLocation type="mitochondrion" evidence="3"/>
<dbReference type="InterPro" id="IPR002942">
    <property type="entry name" value="S4_RNA-bd"/>
</dbReference>
<keyword evidence="1" id="KW-0694">RNA-binding</keyword>
<accession>A0A4D6E5D4</accession>
<dbReference type="GO" id="GO:0003723">
    <property type="term" value="F:RNA binding"/>
    <property type="evidence" value="ECO:0007669"/>
    <property type="project" value="UniProtKB-KW"/>
</dbReference>
<dbReference type="AlphaFoldDB" id="A0A4D6E5D4"/>
<dbReference type="Pfam" id="PF01479">
    <property type="entry name" value="S4"/>
    <property type="match status" value="1"/>
</dbReference>
<dbReference type="Gene3D" id="1.10.1050.10">
    <property type="entry name" value="Ribosomal Protein S4 Delta 41, Chain A, domain 1"/>
    <property type="match status" value="1"/>
</dbReference>
<dbReference type="SUPFAM" id="SSF55174">
    <property type="entry name" value="Alpha-L RNA-binding motif"/>
    <property type="match status" value="1"/>
</dbReference>
<gene>
    <name evidence="3" type="primary">rps4</name>
</gene>
<protein>
    <submittedName>
        <fullName evidence="3">Ribosomal protein S4</fullName>
    </submittedName>
</protein>
<dbReference type="SMART" id="SM00363">
    <property type="entry name" value="S4"/>
    <property type="match status" value="1"/>
</dbReference>
<evidence type="ECO:0000313" key="3">
    <source>
        <dbReference type="EMBL" id="QBZ73721.1"/>
    </source>
</evidence>
<reference evidence="3" key="1">
    <citation type="journal article" date="2019" name="Mitochondrial DNA Part B Resour">
        <title>The complete mitochondrial genome of the brown alga Macrocystis integrifolia (Laminariales, Phaeophyceae).</title>
        <authorList>
            <person name="Chen J."/>
            <person name="Zang Y."/>
            <person name="Shang S."/>
            <person name="Tang X."/>
        </authorList>
    </citation>
    <scope>NUCLEOTIDE SEQUENCE</scope>
</reference>